<evidence type="ECO:0000313" key="12">
    <source>
        <dbReference type="EMBL" id="MXO73527.1"/>
    </source>
</evidence>
<dbReference type="GO" id="GO:0046872">
    <property type="term" value="F:metal ion binding"/>
    <property type="evidence" value="ECO:0007669"/>
    <property type="project" value="UniProtKB-KW"/>
</dbReference>
<keyword evidence="13" id="KW-1185">Reference proteome</keyword>
<dbReference type="RefSeq" id="WP_160773458.1">
    <property type="nucleotide sequence ID" value="NZ_WTYV01000011.1"/>
</dbReference>
<dbReference type="GO" id="GO:0030313">
    <property type="term" value="C:cell envelope"/>
    <property type="evidence" value="ECO:0007669"/>
    <property type="project" value="UniProtKB-SubCell"/>
</dbReference>
<feature type="domain" description="Tetrahaem cytochrome" evidence="11">
    <location>
        <begin position="195"/>
        <end position="288"/>
    </location>
</feature>
<keyword evidence="6" id="KW-0732">Signal</keyword>
<keyword evidence="10" id="KW-1133">Transmembrane helix</keyword>
<sequence length="602" mass="64476">MDFLIRTIDFTAAGREIVRDRLVSAASLGVGRDAANAIHLPDLAVEQNHVAISATPGSNLITVKALGTLGFTLDGRAEMQASVDPVRGGEVGLGSYRLAFSQEAGDAGPRTVITIRQVADDEGEGKDRLRQFGLAAAMPGKRAMAWIGLAVVLLAFLAVPVWSSLTKPDVEPDIDRPGAVLMDASWSSGALSTAHHALENQCEACHVEPFQPVQDQTCLTCHEDIGDHAEAPRLTRGMPEFTGTDALLWNVAHAFGKPGPGACSDCHTEHEGAGRMEPTRQRFCADCHGTLDARLTDTALGNARDFGTMHPEFQVAALPRDGVTQPQRVSQSVNPRSFPGLKFPHDMHLDARGGVTQMARRLGARAGYGGVLECVDCHQETADGVGFLPVDMEDDCEACHSLVYDKVGSTFRTLSHGDLDQAEADLRALDRVGRRPIVSNRRRPGEFGEGGLYYSNFSAVSPTSLRASALNTDGLCGDCHLRGNPSDGPLAVMPVTQIDRYFNHGWFDHKAHEQEDCTSCHAAETSDAASDLLIPDLASCRDCHMGEGDRSAEVPSTCAMCHSFHPPASGGSAAPRRVGEDHARTIAAERRQRREGAGEAAR</sequence>
<organism evidence="12 13">
    <name type="scientific">Alteraurantiacibacter buctensis</name>
    <dbReference type="NCBI Taxonomy" id="1503981"/>
    <lineage>
        <taxon>Bacteria</taxon>
        <taxon>Pseudomonadati</taxon>
        <taxon>Pseudomonadota</taxon>
        <taxon>Alphaproteobacteria</taxon>
        <taxon>Sphingomonadales</taxon>
        <taxon>Erythrobacteraceae</taxon>
        <taxon>Alteraurantiacibacter</taxon>
    </lineage>
</organism>
<reference evidence="12 13" key="1">
    <citation type="submission" date="2019-12" db="EMBL/GenBank/DDBJ databases">
        <title>Genomic-based taxomic classification of the family Erythrobacteraceae.</title>
        <authorList>
            <person name="Xu L."/>
        </authorList>
    </citation>
    <scope>NUCLEOTIDE SEQUENCE [LARGE SCALE GENOMIC DNA]</scope>
    <source>
        <strain evidence="12 13">M0322</strain>
    </source>
</reference>
<dbReference type="AlphaFoldDB" id="A0A844Z4G9"/>
<evidence type="ECO:0000256" key="9">
    <source>
        <dbReference type="SAM" id="MobiDB-lite"/>
    </source>
</evidence>
<dbReference type="SUPFAM" id="SSF48695">
    <property type="entry name" value="Multiheme cytochromes"/>
    <property type="match status" value="1"/>
</dbReference>
<evidence type="ECO:0000256" key="6">
    <source>
        <dbReference type="ARBA" id="ARBA00022729"/>
    </source>
</evidence>
<feature type="transmembrane region" description="Helical" evidence="10">
    <location>
        <begin position="143"/>
        <end position="162"/>
    </location>
</feature>
<keyword evidence="3" id="KW-0813">Transport</keyword>
<comment type="subcellular location">
    <subcellularLocation>
        <location evidence="2">Cell envelope</location>
    </subcellularLocation>
</comment>
<evidence type="ECO:0000259" key="11">
    <source>
        <dbReference type="Pfam" id="PF14537"/>
    </source>
</evidence>
<comment type="cofactor">
    <cofactor evidence="1">
        <name>heme c</name>
        <dbReference type="ChEBI" id="CHEBI:61717"/>
    </cofactor>
</comment>
<evidence type="ECO:0000256" key="2">
    <source>
        <dbReference type="ARBA" id="ARBA00004196"/>
    </source>
</evidence>
<evidence type="ECO:0000256" key="3">
    <source>
        <dbReference type="ARBA" id="ARBA00022448"/>
    </source>
</evidence>
<evidence type="ECO:0000256" key="1">
    <source>
        <dbReference type="ARBA" id="ARBA00001926"/>
    </source>
</evidence>
<keyword evidence="10" id="KW-0812">Transmembrane</keyword>
<evidence type="ECO:0000256" key="5">
    <source>
        <dbReference type="ARBA" id="ARBA00022723"/>
    </source>
</evidence>
<keyword evidence="5" id="KW-0479">Metal-binding</keyword>
<evidence type="ECO:0000256" key="8">
    <source>
        <dbReference type="ARBA" id="ARBA00023004"/>
    </source>
</evidence>
<dbReference type="InterPro" id="IPR036280">
    <property type="entry name" value="Multihaem_cyt_sf"/>
</dbReference>
<evidence type="ECO:0000256" key="7">
    <source>
        <dbReference type="ARBA" id="ARBA00022982"/>
    </source>
</evidence>
<evidence type="ECO:0000313" key="13">
    <source>
        <dbReference type="Proteomes" id="UP000466966"/>
    </source>
</evidence>
<dbReference type="EMBL" id="WTYV01000011">
    <property type="protein sequence ID" value="MXO73527.1"/>
    <property type="molecule type" value="Genomic_DNA"/>
</dbReference>
<proteinExistence type="predicted"/>
<dbReference type="InterPro" id="IPR051829">
    <property type="entry name" value="Multiheme_Cytochr_ET"/>
</dbReference>
<name>A0A844Z4G9_9SPHN</name>
<protein>
    <submittedName>
        <fullName evidence="12">Cytochrome C</fullName>
    </submittedName>
</protein>
<keyword evidence="4" id="KW-0349">Heme</keyword>
<evidence type="ECO:0000256" key="4">
    <source>
        <dbReference type="ARBA" id="ARBA00022617"/>
    </source>
</evidence>
<comment type="caution">
    <text evidence="12">The sequence shown here is derived from an EMBL/GenBank/DDBJ whole genome shotgun (WGS) entry which is preliminary data.</text>
</comment>
<dbReference type="OrthoDB" id="7387371at2"/>
<dbReference type="InterPro" id="IPR012286">
    <property type="entry name" value="Tetrahaem_cytochrome"/>
</dbReference>
<keyword evidence="7" id="KW-0249">Electron transport</keyword>
<feature type="compositionally biased region" description="Basic and acidic residues" evidence="9">
    <location>
        <begin position="577"/>
        <end position="602"/>
    </location>
</feature>
<dbReference type="PANTHER" id="PTHR35038">
    <property type="entry name" value="DISSIMILATORY SULFITE REDUCTASE SIRA"/>
    <property type="match status" value="1"/>
</dbReference>
<keyword evidence="10" id="KW-0472">Membrane</keyword>
<dbReference type="Pfam" id="PF14537">
    <property type="entry name" value="Cytochrom_c3_2"/>
    <property type="match status" value="1"/>
</dbReference>
<accession>A0A844Z4G9</accession>
<dbReference type="CDD" id="cd08168">
    <property type="entry name" value="Cytochrom_C3"/>
    <property type="match status" value="2"/>
</dbReference>
<dbReference type="Gene3D" id="3.90.10.10">
    <property type="entry name" value="Cytochrome C3"/>
    <property type="match status" value="3"/>
</dbReference>
<dbReference type="Proteomes" id="UP000466966">
    <property type="component" value="Unassembled WGS sequence"/>
</dbReference>
<gene>
    <name evidence="12" type="ORF">GRI99_18075</name>
</gene>
<feature type="region of interest" description="Disordered" evidence="9">
    <location>
        <begin position="568"/>
        <end position="602"/>
    </location>
</feature>
<keyword evidence="8" id="KW-0408">Iron</keyword>
<evidence type="ECO:0000256" key="10">
    <source>
        <dbReference type="SAM" id="Phobius"/>
    </source>
</evidence>